<evidence type="ECO:0000259" key="14">
    <source>
        <dbReference type="Pfam" id="PF13490"/>
    </source>
</evidence>
<accession>A0ABP6P7X5</accession>
<proteinExistence type="predicted"/>
<keyword evidence="8" id="KW-0804">Transcription</keyword>
<evidence type="ECO:0000256" key="6">
    <source>
        <dbReference type="ARBA" id="ARBA00023015"/>
    </source>
</evidence>
<keyword evidence="4 12" id="KW-0812">Transmembrane</keyword>
<evidence type="ECO:0000256" key="12">
    <source>
        <dbReference type="SAM" id="Phobius"/>
    </source>
</evidence>
<reference evidence="16" key="1">
    <citation type="journal article" date="2019" name="Int. J. Syst. Evol. Microbiol.">
        <title>The Global Catalogue of Microorganisms (GCM) 10K type strain sequencing project: providing services to taxonomists for standard genome sequencing and annotation.</title>
        <authorList>
            <consortium name="The Broad Institute Genomics Platform"/>
            <consortium name="The Broad Institute Genome Sequencing Center for Infectious Disease"/>
            <person name="Wu L."/>
            <person name="Ma J."/>
        </authorList>
    </citation>
    <scope>NUCLEOTIDE SEQUENCE [LARGE SCALE GENOMIC DNA]</scope>
    <source>
        <strain evidence="16">JCM 15614</strain>
    </source>
</reference>
<keyword evidence="6" id="KW-0805">Transcription regulation</keyword>
<evidence type="ECO:0000313" key="16">
    <source>
        <dbReference type="Proteomes" id="UP001499924"/>
    </source>
</evidence>
<evidence type="ECO:0000256" key="10">
    <source>
        <dbReference type="ARBA" id="ARBA00030803"/>
    </source>
</evidence>
<evidence type="ECO:0000256" key="7">
    <source>
        <dbReference type="ARBA" id="ARBA00023136"/>
    </source>
</evidence>
<feature type="domain" description="Anti-sigma K factor RskA C-terminal" evidence="13">
    <location>
        <begin position="128"/>
        <end position="271"/>
    </location>
</feature>
<dbReference type="InterPro" id="IPR051474">
    <property type="entry name" value="Anti-sigma-K/W_factor"/>
</dbReference>
<evidence type="ECO:0000256" key="3">
    <source>
        <dbReference type="ARBA" id="ARBA00022475"/>
    </source>
</evidence>
<feature type="region of interest" description="Disordered" evidence="11">
    <location>
        <begin position="84"/>
        <end position="119"/>
    </location>
</feature>
<feature type="domain" description="Putative zinc-finger" evidence="14">
    <location>
        <begin position="17"/>
        <end position="48"/>
    </location>
</feature>
<evidence type="ECO:0000256" key="2">
    <source>
        <dbReference type="ARBA" id="ARBA00004236"/>
    </source>
</evidence>
<dbReference type="Proteomes" id="UP001499924">
    <property type="component" value="Unassembled WGS sequence"/>
</dbReference>
<evidence type="ECO:0000256" key="11">
    <source>
        <dbReference type="SAM" id="MobiDB-lite"/>
    </source>
</evidence>
<protein>
    <recommendedName>
        <fullName evidence="10">Regulator of SigK</fullName>
    </recommendedName>
    <alternativeName>
        <fullName evidence="9">Sigma-K anti-sigma factor RskA</fullName>
    </alternativeName>
</protein>
<evidence type="ECO:0000259" key="13">
    <source>
        <dbReference type="Pfam" id="PF10099"/>
    </source>
</evidence>
<dbReference type="InterPro" id="IPR018764">
    <property type="entry name" value="RskA_C"/>
</dbReference>
<dbReference type="Gene3D" id="1.10.10.1320">
    <property type="entry name" value="Anti-sigma factor, zinc-finger domain"/>
    <property type="match status" value="1"/>
</dbReference>
<dbReference type="InterPro" id="IPR027383">
    <property type="entry name" value="Znf_put"/>
</dbReference>
<comment type="caution">
    <text evidence="15">The sequence shown here is derived from an EMBL/GenBank/DDBJ whole genome shotgun (WGS) entry which is preliminary data.</text>
</comment>
<evidence type="ECO:0000256" key="4">
    <source>
        <dbReference type="ARBA" id="ARBA00022692"/>
    </source>
</evidence>
<dbReference type="Pfam" id="PF10099">
    <property type="entry name" value="RskA_C"/>
    <property type="match status" value="1"/>
</dbReference>
<evidence type="ECO:0000256" key="5">
    <source>
        <dbReference type="ARBA" id="ARBA00022989"/>
    </source>
</evidence>
<name>A0ABP6P7X5_9ACTN</name>
<keyword evidence="7 12" id="KW-0472">Membrane</keyword>
<evidence type="ECO:0000256" key="1">
    <source>
        <dbReference type="ARBA" id="ARBA00004167"/>
    </source>
</evidence>
<dbReference type="InterPro" id="IPR041916">
    <property type="entry name" value="Anti_sigma_zinc_sf"/>
</dbReference>
<organism evidence="15 16">
    <name type="scientific">Blastococcus jejuensis</name>
    <dbReference type="NCBI Taxonomy" id="351224"/>
    <lineage>
        <taxon>Bacteria</taxon>
        <taxon>Bacillati</taxon>
        <taxon>Actinomycetota</taxon>
        <taxon>Actinomycetes</taxon>
        <taxon>Geodermatophilales</taxon>
        <taxon>Geodermatophilaceae</taxon>
        <taxon>Blastococcus</taxon>
    </lineage>
</organism>
<evidence type="ECO:0000256" key="8">
    <source>
        <dbReference type="ARBA" id="ARBA00023163"/>
    </source>
</evidence>
<feature type="transmembrane region" description="Helical" evidence="12">
    <location>
        <begin position="125"/>
        <end position="146"/>
    </location>
</feature>
<dbReference type="EMBL" id="BAAAVV010000005">
    <property type="protein sequence ID" value="GAA3170402.1"/>
    <property type="molecule type" value="Genomic_DNA"/>
</dbReference>
<dbReference type="PANTHER" id="PTHR37461">
    <property type="entry name" value="ANTI-SIGMA-K FACTOR RSKA"/>
    <property type="match status" value="1"/>
</dbReference>
<evidence type="ECO:0000256" key="9">
    <source>
        <dbReference type="ARBA" id="ARBA00029829"/>
    </source>
</evidence>
<dbReference type="RefSeq" id="WP_344689174.1">
    <property type="nucleotide sequence ID" value="NZ_BAAAVV010000005.1"/>
</dbReference>
<keyword evidence="5 12" id="KW-1133">Transmembrane helix</keyword>
<dbReference type="Pfam" id="PF13490">
    <property type="entry name" value="zf-HC2"/>
    <property type="match status" value="1"/>
</dbReference>
<keyword evidence="3" id="KW-1003">Cell membrane</keyword>
<evidence type="ECO:0000313" key="15">
    <source>
        <dbReference type="EMBL" id="GAA3170402.1"/>
    </source>
</evidence>
<keyword evidence="16" id="KW-1185">Reference proteome</keyword>
<comment type="subcellular location">
    <subcellularLocation>
        <location evidence="2">Cell membrane</location>
    </subcellularLocation>
    <subcellularLocation>
        <location evidence="1">Membrane</location>
        <topology evidence="1">Single-pass membrane protein</topology>
    </subcellularLocation>
</comment>
<gene>
    <name evidence="15" type="ORF">GCM10010531_24530</name>
</gene>
<dbReference type="PANTHER" id="PTHR37461:SF1">
    <property type="entry name" value="ANTI-SIGMA-K FACTOR RSKA"/>
    <property type="match status" value="1"/>
</dbReference>
<sequence>MSEPGRGTRPPEDHRAFDELAVGWALHALEPEDEAVFAEHLAGCPRCARTVAETSEVMAAMATDLPRSEPSPQLRDRLRAAVAETEQVPAGAGGEPSEPPAATGFPRYRPVEPRESAPPSLRRRLPALALAAALLGAVALGVWNVFLADSRDDLRATVAQQQDIVDALLTPGEATVSALSADDGTAVATVVARQDRVDVVSYGLSVNDTDAETYVVWGLDDGDPRALGTFDVTRSQMTLQTVGSGETGLDDYARYGISLEPGRQAPPAPTEIVAIG</sequence>